<dbReference type="InterPro" id="IPR036388">
    <property type="entry name" value="WH-like_DNA-bd_sf"/>
</dbReference>
<protein>
    <submittedName>
        <fullName evidence="1">Iron-sulfur cluster regulator SufR</fullName>
    </submittedName>
</protein>
<dbReference type="EMBL" id="CP011339">
    <property type="protein sequence ID" value="AKV68841.1"/>
    <property type="molecule type" value="Genomic_DNA"/>
</dbReference>
<dbReference type="CDD" id="cd00090">
    <property type="entry name" value="HTH_ARSR"/>
    <property type="match status" value="1"/>
</dbReference>
<dbReference type="KEGG" id="mpk:VL20_3884"/>
<dbReference type="Gene3D" id="1.10.10.10">
    <property type="entry name" value="Winged helix-like DNA-binding domain superfamily/Winged helix DNA-binding domain"/>
    <property type="match status" value="1"/>
</dbReference>
<dbReference type="AlphaFoldDB" id="A0A0K1S4D2"/>
<gene>
    <name evidence="1" type="ORF">VL20_3884</name>
</gene>
<dbReference type="PANTHER" id="PTHR38600:SF2">
    <property type="entry name" value="SLL0088 PROTEIN"/>
    <property type="match status" value="1"/>
</dbReference>
<reference evidence="1 2" key="1">
    <citation type="journal article" date="2016" name="Stand. Genomic Sci.">
        <title>Complete genome sequence and genomic characterization of Microcystis panniformis FACHB 1757 by third-generation sequencing.</title>
        <authorList>
            <person name="Zhang J.Y."/>
            <person name="Guan R."/>
            <person name="Zhang H.J."/>
            <person name="Li H."/>
            <person name="Xiao P."/>
            <person name="Yu G.L."/>
            <person name="Du L."/>
            <person name="Cao D.M."/>
            <person name="Zhu B.C."/>
            <person name="Li R.H."/>
            <person name="Lu Z.H."/>
        </authorList>
    </citation>
    <scope>NUCLEOTIDE SEQUENCE [LARGE SCALE GENOMIC DNA]</scope>
    <source>
        <strain evidence="1 2">FACHB-1757</strain>
    </source>
</reference>
<dbReference type="InterPro" id="IPR011991">
    <property type="entry name" value="ArsR-like_HTH"/>
</dbReference>
<dbReference type="NCBIfam" id="TIGR02702">
    <property type="entry name" value="SufR_cyano"/>
    <property type="match status" value="1"/>
</dbReference>
<dbReference type="PATRIC" id="fig|1638788.3.peg.3921"/>
<keyword evidence="2" id="KW-1185">Reference proteome</keyword>
<dbReference type="Proteomes" id="UP000068167">
    <property type="component" value="Chromosome"/>
</dbReference>
<name>A0A0K1S4D2_9CHRO</name>
<dbReference type="SUPFAM" id="SSF46785">
    <property type="entry name" value="Winged helix' DNA-binding domain"/>
    <property type="match status" value="1"/>
</dbReference>
<dbReference type="PANTHER" id="PTHR38600">
    <property type="entry name" value="TRANSCRIPTIONAL REGULATORY PROTEIN"/>
    <property type="match status" value="1"/>
</dbReference>
<evidence type="ECO:0000313" key="1">
    <source>
        <dbReference type="EMBL" id="AKV68841.1"/>
    </source>
</evidence>
<organism evidence="1 2">
    <name type="scientific">Microcystis panniformis FACHB-1757</name>
    <dbReference type="NCBI Taxonomy" id="1638788"/>
    <lineage>
        <taxon>Bacteria</taxon>
        <taxon>Bacillati</taxon>
        <taxon>Cyanobacteriota</taxon>
        <taxon>Cyanophyceae</taxon>
        <taxon>Oscillatoriophycideae</taxon>
        <taxon>Chroococcales</taxon>
        <taxon>Microcystaceae</taxon>
        <taxon>Microcystis</taxon>
    </lineage>
</organism>
<evidence type="ECO:0000313" key="2">
    <source>
        <dbReference type="Proteomes" id="UP000068167"/>
    </source>
</evidence>
<dbReference type="InterPro" id="IPR036390">
    <property type="entry name" value="WH_DNA-bd_sf"/>
</dbReference>
<dbReference type="Pfam" id="PF13412">
    <property type="entry name" value="HTH_24"/>
    <property type="match status" value="1"/>
</dbReference>
<dbReference type="InterPro" id="IPR014075">
    <property type="entry name" value="SUF_FeS_clus_asmb_SufR_cyano"/>
</dbReference>
<sequence>MYAKASVFGIMTTTQPASTKDDILQYLLKNGQSTAQDLAEELTISPQATRRHLKDLEGEGLIEYFAVQNKIGRPQHIYRLSRQGRGRFPHNYDNFAVSFLNTLVETVGEQQVGEILKKQWQRKAAEYQLRLGKGSLGERMRKLLEIRQEEGYMAELVALEAENSYILAEHHCAIAEVAGSYPSICGHELEMFAMLLPDCTIERTHWINQGEQRCGYLIKCKG</sequence>
<accession>A0A0K1S4D2</accession>
<proteinExistence type="predicted"/>